<feature type="binding site" evidence="4">
    <location>
        <position position="306"/>
    </location>
    <ligand>
        <name>S-adenosyl-L-methionine</name>
        <dbReference type="ChEBI" id="CHEBI:59789"/>
    </ligand>
</feature>
<dbReference type="InterPro" id="IPR030390">
    <property type="entry name" value="MeTrfase_TrmA_AS"/>
</dbReference>
<gene>
    <name evidence="6" type="primary">rlmC</name>
    <name evidence="6" type="ORF">AAME72_13730</name>
</gene>
<evidence type="ECO:0000256" key="3">
    <source>
        <dbReference type="ARBA" id="ARBA00022691"/>
    </source>
</evidence>
<dbReference type="InterPro" id="IPR030391">
    <property type="entry name" value="MeTrfase_TrmA_CS"/>
</dbReference>
<protein>
    <submittedName>
        <fullName evidence="6">23S rRNA (Uracil(747)-C(5))-methyltransferase RlmC</fullName>
    </submittedName>
</protein>
<organism evidence="6">
    <name type="scientific">Leifsonia sp. NPDC080035</name>
    <dbReference type="NCBI Taxonomy" id="3143936"/>
    <lineage>
        <taxon>Bacteria</taxon>
        <taxon>Bacillati</taxon>
        <taxon>Actinomycetota</taxon>
        <taxon>Actinomycetes</taxon>
        <taxon>Micrococcales</taxon>
        <taxon>Microbacteriaceae</taxon>
        <taxon>Leifsonia</taxon>
    </lineage>
</organism>
<name>A0AAU7G8Y4_9MICO</name>
<evidence type="ECO:0000313" key="6">
    <source>
        <dbReference type="EMBL" id="XBM47139.1"/>
    </source>
</evidence>
<dbReference type="Gene3D" id="3.40.50.150">
    <property type="entry name" value="Vaccinia Virus protein VP39"/>
    <property type="match status" value="1"/>
</dbReference>
<dbReference type="SUPFAM" id="SSF53335">
    <property type="entry name" value="S-adenosyl-L-methionine-dependent methyltransferases"/>
    <property type="match status" value="1"/>
</dbReference>
<keyword evidence="1 4" id="KW-0489">Methyltransferase</keyword>
<dbReference type="RefSeq" id="WP_348787115.1">
    <property type="nucleotide sequence ID" value="NZ_CP157390.1"/>
</dbReference>
<sequence>MDCSYFDAGVCRSCTLMGVPYAAQLADKDAHARELLAPFGDAAWLPPVASAESGYRNKAKMVIGGTLEAPTVGILDENGRGVDLRECGICAPGVRAALPVLADFATRTRLAPYSVPERRGDLKYVLVTLSPDDELMVRFVVRDENVVPRIRAGLPGLLRALPNARVVTVNIQPEHKAVVEGEREIVLTADSSLVMTVGGMPLRLRPQSFFQTNTAVAEALYGQVAEWVDAVSPASVWDLYCGVGGFALAVAAPGRRVVGVETSREAVRSARATAAAAGLPHVAFRAGDATAFALSAKARPELVIVNPPRRGIGADLAGWLEDSGVPGVVYSSCNPKSLAHDLARMPSYRIRTGRVLDMFPQTGHMEVAVLLERAA</sequence>
<feature type="active site" description="Nucleophile" evidence="4">
    <location>
        <position position="333"/>
    </location>
</feature>
<feature type="active site" evidence="5">
    <location>
        <position position="333"/>
    </location>
</feature>
<evidence type="ECO:0000256" key="4">
    <source>
        <dbReference type="PROSITE-ProRule" id="PRU01024"/>
    </source>
</evidence>
<dbReference type="InterPro" id="IPR029063">
    <property type="entry name" value="SAM-dependent_MTases_sf"/>
</dbReference>
<dbReference type="Gene3D" id="2.40.50.1070">
    <property type="match status" value="1"/>
</dbReference>
<keyword evidence="2 4" id="KW-0808">Transferase</keyword>
<feature type="binding site" evidence="4">
    <location>
        <position position="261"/>
    </location>
    <ligand>
        <name>S-adenosyl-L-methionine</name>
        <dbReference type="ChEBI" id="CHEBI:59789"/>
    </ligand>
</feature>
<dbReference type="PROSITE" id="PS51687">
    <property type="entry name" value="SAM_MT_RNA_M5U"/>
    <property type="match status" value="1"/>
</dbReference>
<dbReference type="PANTHER" id="PTHR11061">
    <property type="entry name" value="RNA M5U METHYLTRANSFERASE"/>
    <property type="match status" value="1"/>
</dbReference>
<dbReference type="PROSITE" id="PS01230">
    <property type="entry name" value="TRMA_1"/>
    <property type="match status" value="1"/>
</dbReference>
<dbReference type="AlphaFoldDB" id="A0AAU7G8Y4"/>
<dbReference type="EMBL" id="CP157390">
    <property type="protein sequence ID" value="XBM47139.1"/>
    <property type="molecule type" value="Genomic_DNA"/>
</dbReference>
<keyword evidence="3 4" id="KW-0949">S-adenosyl-L-methionine</keyword>
<accession>A0AAU7G8Y4</accession>
<evidence type="ECO:0000256" key="5">
    <source>
        <dbReference type="PROSITE-ProRule" id="PRU10015"/>
    </source>
</evidence>
<reference evidence="6" key="1">
    <citation type="submission" date="2024-05" db="EMBL/GenBank/DDBJ databases">
        <title>The Natural Products Discovery Center: Release of the First 8490 Sequenced Strains for Exploring Actinobacteria Biosynthetic Diversity.</title>
        <authorList>
            <person name="Kalkreuter E."/>
            <person name="Kautsar S.A."/>
            <person name="Yang D."/>
            <person name="Bader C.D."/>
            <person name="Teijaro C.N."/>
            <person name="Fluegel L."/>
            <person name="Davis C.M."/>
            <person name="Simpson J.R."/>
            <person name="Lauterbach L."/>
            <person name="Steele A.D."/>
            <person name="Gui C."/>
            <person name="Meng S."/>
            <person name="Li G."/>
            <person name="Viehrig K."/>
            <person name="Ye F."/>
            <person name="Su P."/>
            <person name="Kiefer A.F."/>
            <person name="Nichols A."/>
            <person name="Cepeda A.J."/>
            <person name="Yan W."/>
            <person name="Fan B."/>
            <person name="Jiang Y."/>
            <person name="Adhikari A."/>
            <person name="Zheng C.-J."/>
            <person name="Schuster L."/>
            <person name="Cowan T.M."/>
            <person name="Smanski M.J."/>
            <person name="Chevrette M.G."/>
            <person name="de Carvalho L.P.S."/>
            <person name="Shen B."/>
        </authorList>
    </citation>
    <scope>NUCLEOTIDE SEQUENCE</scope>
    <source>
        <strain evidence="6">NPDC080035</strain>
    </source>
</reference>
<dbReference type="CDD" id="cd02440">
    <property type="entry name" value="AdoMet_MTases"/>
    <property type="match status" value="1"/>
</dbReference>
<dbReference type="GO" id="GO:0070475">
    <property type="term" value="P:rRNA base methylation"/>
    <property type="evidence" value="ECO:0007669"/>
    <property type="project" value="TreeGrafter"/>
</dbReference>
<feature type="binding site" evidence="4">
    <location>
        <position position="211"/>
    </location>
    <ligand>
        <name>S-adenosyl-L-methionine</name>
        <dbReference type="ChEBI" id="CHEBI:59789"/>
    </ligand>
</feature>
<evidence type="ECO:0000256" key="1">
    <source>
        <dbReference type="ARBA" id="ARBA00022603"/>
    </source>
</evidence>
<proteinExistence type="inferred from homology"/>
<dbReference type="GO" id="GO:0070041">
    <property type="term" value="F:rRNA (uridine-C5-)-methyltransferase activity"/>
    <property type="evidence" value="ECO:0007669"/>
    <property type="project" value="TreeGrafter"/>
</dbReference>
<dbReference type="PANTHER" id="PTHR11061:SF30">
    <property type="entry name" value="TRNA (URACIL(54)-C(5))-METHYLTRANSFERASE"/>
    <property type="match status" value="1"/>
</dbReference>
<dbReference type="Pfam" id="PF05958">
    <property type="entry name" value="tRNA_U5-meth_tr"/>
    <property type="match status" value="1"/>
</dbReference>
<evidence type="ECO:0000256" key="2">
    <source>
        <dbReference type="ARBA" id="ARBA00022679"/>
    </source>
</evidence>
<feature type="binding site" evidence="4">
    <location>
        <position position="240"/>
    </location>
    <ligand>
        <name>S-adenosyl-L-methionine</name>
        <dbReference type="ChEBI" id="CHEBI:59789"/>
    </ligand>
</feature>
<dbReference type="NCBIfam" id="NF002909">
    <property type="entry name" value="PRK03522.2-1"/>
    <property type="match status" value="1"/>
</dbReference>
<comment type="similarity">
    <text evidence="4">Belongs to the class I-like SAM-binding methyltransferase superfamily. RNA M5U methyltransferase family.</text>
</comment>
<dbReference type="InterPro" id="IPR010280">
    <property type="entry name" value="U5_MeTrfase_fam"/>
</dbReference>
<dbReference type="PROSITE" id="PS01231">
    <property type="entry name" value="TRMA_2"/>
    <property type="match status" value="1"/>
</dbReference>